<dbReference type="Proteomes" id="UP000193387">
    <property type="component" value="Unassembled WGS sequence"/>
</dbReference>
<sequence length="170" mass="18444">MLRKLLGYIAYYHDEDGRPPFLVSHAWTAGPNILLVYEAPLSAVTWGLCGDTRESIVGVGPRSPVDDAAYCYYVCDLEEGRVSASSPTRATRAPSTGSGFRATAFRHGRHTFRRRIEHATPRGAAEAAAGTSRPAVSPTSLRRSVLSDAGLSQSVRRRRALAISSNGDRR</sequence>
<organism evidence="2 3">
    <name type="scientific">Mycobacterium saskatchewanense</name>
    <dbReference type="NCBI Taxonomy" id="220927"/>
    <lineage>
        <taxon>Bacteria</taxon>
        <taxon>Bacillati</taxon>
        <taxon>Actinomycetota</taxon>
        <taxon>Actinomycetes</taxon>
        <taxon>Mycobacteriales</taxon>
        <taxon>Mycobacteriaceae</taxon>
        <taxon>Mycobacterium</taxon>
        <taxon>Mycobacterium simiae complex</taxon>
    </lineage>
</organism>
<proteinExistence type="predicted"/>
<evidence type="ECO:0000313" key="2">
    <source>
        <dbReference type="EMBL" id="ORW67976.1"/>
    </source>
</evidence>
<feature type="compositionally biased region" description="Low complexity" evidence="1">
    <location>
        <begin position="121"/>
        <end position="135"/>
    </location>
</feature>
<gene>
    <name evidence="2" type="ORF">AWC23_21255</name>
</gene>
<dbReference type="AlphaFoldDB" id="A0AAJ3TTI6"/>
<accession>A0AAJ3TTI6</accession>
<comment type="caution">
    <text evidence="2">The sequence shown here is derived from an EMBL/GenBank/DDBJ whole genome shotgun (WGS) entry which is preliminary data.</text>
</comment>
<evidence type="ECO:0000313" key="3">
    <source>
        <dbReference type="Proteomes" id="UP000193387"/>
    </source>
</evidence>
<feature type="region of interest" description="Disordered" evidence="1">
    <location>
        <begin position="119"/>
        <end position="148"/>
    </location>
</feature>
<evidence type="ECO:0000256" key="1">
    <source>
        <dbReference type="SAM" id="MobiDB-lite"/>
    </source>
</evidence>
<reference evidence="2 3" key="1">
    <citation type="submission" date="2016-01" db="EMBL/GenBank/DDBJ databases">
        <title>The new phylogeny of the genus Mycobacterium.</title>
        <authorList>
            <person name="Tarcisio F."/>
            <person name="Conor M."/>
            <person name="Antonella G."/>
            <person name="Elisabetta G."/>
            <person name="Giulia F.S."/>
            <person name="Sara T."/>
            <person name="Anna F."/>
            <person name="Clotilde B."/>
            <person name="Roberto B."/>
            <person name="Veronica D.S."/>
            <person name="Fabio R."/>
            <person name="Monica P."/>
            <person name="Olivier J."/>
            <person name="Enrico T."/>
            <person name="Nicola S."/>
        </authorList>
    </citation>
    <scope>NUCLEOTIDE SEQUENCE [LARGE SCALE GENOMIC DNA]</scope>
    <source>
        <strain evidence="2 3">DSM 44616</strain>
    </source>
</reference>
<protein>
    <submittedName>
        <fullName evidence="2">Uncharacterized protein</fullName>
    </submittedName>
</protein>
<name>A0AAJ3TTI6_9MYCO</name>
<dbReference type="EMBL" id="LQPR01000055">
    <property type="protein sequence ID" value="ORW67976.1"/>
    <property type="molecule type" value="Genomic_DNA"/>
</dbReference>
<keyword evidence="3" id="KW-1185">Reference proteome</keyword>